<keyword evidence="2" id="KW-1185">Reference proteome</keyword>
<comment type="caution">
    <text evidence="1">The sequence shown here is derived from an EMBL/GenBank/DDBJ whole genome shotgun (WGS) entry which is preliminary data.</text>
</comment>
<dbReference type="EMBL" id="CAJOBZ010000068">
    <property type="protein sequence ID" value="CAF4943816.1"/>
    <property type="molecule type" value="Genomic_DNA"/>
</dbReference>
<dbReference type="OrthoDB" id="7460492at2759"/>
<organism evidence="1 2">
    <name type="scientific">Pieris macdunnoughi</name>
    <dbReference type="NCBI Taxonomy" id="345717"/>
    <lineage>
        <taxon>Eukaryota</taxon>
        <taxon>Metazoa</taxon>
        <taxon>Ecdysozoa</taxon>
        <taxon>Arthropoda</taxon>
        <taxon>Hexapoda</taxon>
        <taxon>Insecta</taxon>
        <taxon>Pterygota</taxon>
        <taxon>Neoptera</taxon>
        <taxon>Endopterygota</taxon>
        <taxon>Lepidoptera</taxon>
        <taxon>Glossata</taxon>
        <taxon>Ditrysia</taxon>
        <taxon>Papilionoidea</taxon>
        <taxon>Pieridae</taxon>
        <taxon>Pierinae</taxon>
        <taxon>Pieris</taxon>
    </lineage>
</organism>
<dbReference type="Proteomes" id="UP000663880">
    <property type="component" value="Unassembled WGS sequence"/>
</dbReference>
<name>A0A821XI88_9NEOP</name>
<evidence type="ECO:0000313" key="1">
    <source>
        <dbReference type="EMBL" id="CAF4943816.1"/>
    </source>
</evidence>
<accession>A0A821XI88</accession>
<evidence type="ECO:0000313" key="2">
    <source>
        <dbReference type="Proteomes" id="UP000663880"/>
    </source>
</evidence>
<proteinExistence type="predicted"/>
<reference evidence="1" key="1">
    <citation type="submission" date="2021-02" db="EMBL/GenBank/DDBJ databases">
        <authorList>
            <person name="Steward A R."/>
        </authorList>
    </citation>
    <scope>NUCLEOTIDE SEQUENCE</scope>
</reference>
<sequence length="99" mass="11730">MNDKELYFLECRHKGRIVKKIKEEVAARNQTFNIADVEILLHNAFDNVPQEVWAKCVRHAEELQDKNLRKIILRDQPPPLIINLQEDDTDGEDTDEDFW</sequence>
<dbReference type="AlphaFoldDB" id="A0A821XI88"/>
<gene>
    <name evidence="1" type="ORF">PMACD_LOCUS14979</name>
</gene>
<protein>
    <submittedName>
        <fullName evidence="1">Uncharacterized protein</fullName>
    </submittedName>
</protein>